<evidence type="ECO:0000256" key="1">
    <source>
        <dbReference type="ARBA" id="ARBA00010879"/>
    </source>
</evidence>
<reference evidence="4" key="1">
    <citation type="submission" date="2025-08" db="UniProtKB">
        <authorList>
            <consortium name="Ensembl"/>
        </authorList>
    </citation>
    <scope>IDENTIFICATION</scope>
</reference>
<evidence type="ECO:0000313" key="4">
    <source>
        <dbReference type="Ensembl" id="ENSLLEP00000021584.1"/>
    </source>
</evidence>
<evidence type="ECO:0000256" key="2">
    <source>
        <dbReference type="ARBA" id="ARBA00012180"/>
    </source>
</evidence>
<dbReference type="FunFam" id="3.30.70.270:FF:000026">
    <property type="entry name" value="Transposon Ty3-G Gag-Pol polyprotein"/>
    <property type="match status" value="1"/>
</dbReference>
<dbReference type="PROSITE" id="PS50878">
    <property type="entry name" value="RT_POL"/>
    <property type="match status" value="1"/>
</dbReference>
<sequence>METSYTLRKGQSRMTMTPDKTIQCMYCGKRHERLKEKCPAFGKKCIGCGKANHFISQCRVNSQQRKPAVRAVYKETADSEEYEDIMGLTLEPTFQICALKKTASKFPLALFADMLIHQQAVRFQMDCGADCNVRPARLVRDKSKILPCDKMLRMYNKSTLTPVGVCKIKIRNPHNQTFYQAEFVVIDTEVCHPILRSRATQAMELISVQHQNILNVEQDGDHPDARAWCWSAINKKYTDIFQGIGCLEGKLNLEVDALVQPVRLPKRKVPVSLLKPLKEELASLEQQGIITPVEGSTDWISRMVVVKKPSGKLRICIDPKLLNRALKRSHYPLPTIDDILPVLARAKIFSVCDVKSGFRHIELEEESSYLTTSSTPFGRYRWVRKPMGISPAPDLFQRKLTHALEGLQGVRIIADDILIVGDTEVEAIQDHDQKLRNLPDRCRDRHIKLNPEKFQLRKTEVPYIGHLLSAQGLHTEPSKVKAITEMPRPLDVKGVQRILGMVNYLPRFCENLSDAGEPLRQLTQKDTVWEWTEVQEVVFQQIKSKISSVPVLKYYNPDEPLELQCDASEKGLGAALMQGKQPIAYASRALKETEKVMHR</sequence>
<dbReference type="Pfam" id="PF17919">
    <property type="entry name" value="RT_RNaseH_2"/>
    <property type="match status" value="1"/>
</dbReference>
<dbReference type="InterPro" id="IPR000477">
    <property type="entry name" value="RT_dom"/>
</dbReference>
<dbReference type="PANTHER" id="PTHR37984:SF8">
    <property type="entry name" value="CCHC-TYPE DOMAIN-CONTAINING PROTEIN"/>
    <property type="match status" value="1"/>
</dbReference>
<comment type="similarity">
    <text evidence="1">Belongs to the beta type-B retroviral polymerase family. HERV class-II K(HML-2) pol subfamily.</text>
</comment>
<protein>
    <recommendedName>
        <fullName evidence="2">ribonuclease H</fullName>
        <ecNumber evidence="2">3.1.26.4</ecNumber>
    </recommendedName>
</protein>
<dbReference type="InterPro" id="IPR043128">
    <property type="entry name" value="Rev_trsase/Diguanyl_cyclase"/>
</dbReference>
<dbReference type="SUPFAM" id="SSF56672">
    <property type="entry name" value="DNA/RNA polymerases"/>
    <property type="match status" value="1"/>
</dbReference>
<evidence type="ECO:0000259" key="3">
    <source>
        <dbReference type="PROSITE" id="PS50878"/>
    </source>
</evidence>
<feature type="domain" description="Reverse transcriptase" evidence="3">
    <location>
        <begin position="287"/>
        <end position="468"/>
    </location>
</feature>
<dbReference type="OrthoDB" id="9950135at2759"/>
<dbReference type="Ensembl" id="ENSLLET00000022417.1">
    <property type="protein sequence ID" value="ENSLLEP00000021584.1"/>
    <property type="gene ID" value="ENSLLEG00000013688.1"/>
</dbReference>
<dbReference type="GO" id="GO:0004523">
    <property type="term" value="F:RNA-DNA hybrid ribonuclease activity"/>
    <property type="evidence" value="ECO:0007669"/>
    <property type="project" value="UniProtKB-EC"/>
</dbReference>
<dbReference type="Proteomes" id="UP000694569">
    <property type="component" value="Unplaced"/>
</dbReference>
<dbReference type="Gene3D" id="3.30.70.270">
    <property type="match status" value="2"/>
</dbReference>
<dbReference type="CDD" id="cd01647">
    <property type="entry name" value="RT_LTR"/>
    <property type="match status" value="1"/>
</dbReference>
<evidence type="ECO:0000313" key="5">
    <source>
        <dbReference type="Proteomes" id="UP000694569"/>
    </source>
</evidence>
<dbReference type="InterPro" id="IPR041577">
    <property type="entry name" value="RT_RNaseH_2"/>
</dbReference>
<proteinExistence type="inferred from homology"/>
<dbReference type="PANTHER" id="PTHR37984">
    <property type="entry name" value="PROTEIN CBG26694"/>
    <property type="match status" value="1"/>
</dbReference>
<keyword evidence="5" id="KW-1185">Reference proteome</keyword>
<dbReference type="AlphaFoldDB" id="A0A8C5PGJ5"/>
<accession>A0A8C5PGJ5</accession>
<organism evidence="4 5">
    <name type="scientific">Leptobrachium leishanense</name>
    <name type="common">Leishan spiny toad</name>
    <dbReference type="NCBI Taxonomy" id="445787"/>
    <lineage>
        <taxon>Eukaryota</taxon>
        <taxon>Metazoa</taxon>
        <taxon>Chordata</taxon>
        <taxon>Craniata</taxon>
        <taxon>Vertebrata</taxon>
        <taxon>Euteleostomi</taxon>
        <taxon>Amphibia</taxon>
        <taxon>Batrachia</taxon>
        <taxon>Anura</taxon>
        <taxon>Pelobatoidea</taxon>
        <taxon>Megophryidae</taxon>
        <taxon>Leptobrachium</taxon>
    </lineage>
</organism>
<dbReference type="InterPro" id="IPR050951">
    <property type="entry name" value="Retrovirus_Pol_polyprotein"/>
</dbReference>
<dbReference type="EC" id="3.1.26.4" evidence="2"/>
<dbReference type="InterPro" id="IPR043502">
    <property type="entry name" value="DNA/RNA_pol_sf"/>
</dbReference>
<dbReference type="Pfam" id="PF00078">
    <property type="entry name" value="RVT_1"/>
    <property type="match status" value="1"/>
</dbReference>
<name>A0A8C5PGJ5_9ANUR</name>
<dbReference type="Gene3D" id="3.10.10.10">
    <property type="entry name" value="HIV Type 1 Reverse Transcriptase, subunit A, domain 1"/>
    <property type="match status" value="1"/>
</dbReference>
<reference evidence="4" key="2">
    <citation type="submission" date="2025-09" db="UniProtKB">
        <authorList>
            <consortium name="Ensembl"/>
        </authorList>
    </citation>
    <scope>IDENTIFICATION</scope>
</reference>
<dbReference type="GeneTree" id="ENSGT01140000282569"/>